<proteinExistence type="predicted"/>
<reference evidence="2 3" key="1">
    <citation type="submission" date="2015-07" db="EMBL/GenBank/DDBJ databases">
        <title>Whole genome sequence of Herpetosiphon geysericola DSM 7119.</title>
        <authorList>
            <person name="Hemp J."/>
            <person name="Ward L.M."/>
            <person name="Pace L.A."/>
            <person name="Fischer W.W."/>
        </authorList>
    </citation>
    <scope>NUCLEOTIDE SEQUENCE [LARGE SCALE GENOMIC DNA]</scope>
    <source>
        <strain evidence="2 3">DSM 7119</strain>
    </source>
</reference>
<dbReference type="Pfam" id="PF13443">
    <property type="entry name" value="HTH_26"/>
    <property type="match status" value="2"/>
</dbReference>
<dbReference type="SMART" id="SM00530">
    <property type="entry name" value="HTH_XRE"/>
    <property type="match status" value="2"/>
</dbReference>
<dbReference type="InterPro" id="IPR001387">
    <property type="entry name" value="Cro/C1-type_HTH"/>
</dbReference>
<protein>
    <recommendedName>
        <fullName evidence="1">HTH cro/C1-type domain-containing protein</fullName>
    </recommendedName>
</protein>
<comment type="caution">
    <text evidence="2">The sequence shown here is derived from an EMBL/GenBank/DDBJ whole genome shotgun (WGS) entry which is preliminary data.</text>
</comment>
<dbReference type="InterPro" id="IPR010982">
    <property type="entry name" value="Lambda_DNA-bd_dom_sf"/>
</dbReference>
<dbReference type="AlphaFoldDB" id="A0A0P6Y4Y7"/>
<feature type="domain" description="HTH cro/C1-type" evidence="1">
    <location>
        <begin position="11"/>
        <end position="61"/>
    </location>
</feature>
<keyword evidence="3" id="KW-1185">Reference proteome</keyword>
<evidence type="ECO:0000313" key="2">
    <source>
        <dbReference type="EMBL" id="KPL80257.1"/>
    </source>
</evidence>
<dbReference type="EMBL" id="LGKP01000040">
    <property type="protein sequence ID" value="KPL80257.1"/>
    <property type="molecule type" value="Genomic_DNA"/>
</dbReference>
<dbReference type="GO" id="GO:0003677">
    <property type="term" value="F:DNA binding"/>
    <property type="evidence" value="ECO:0007669"/>
    <property type="project" value="InterPro"/>
</dbReference>
<feature type="domain" description="HTH cro/C1-type" evidence="1">
    <location>
        <begin position="82"/>
        <end position="138"/>
    </location>
</feature>
<dbReference type="STRING" id="70996.SE18_24710"/>
<dbReference type="RefSeq" id="WP_054537144.1">
    <property type="nucleotide sequence ID" value="NZ_LGKP01000040.1"/>
</dbReference>
<accession>A0A0P6Y4Y7</accession>
<dbReference type="SUPFAM" id="SSF47413">
    <property type="entry name" value="lambda repressor-like DNA-binding domains"/>
    <property type="match status" value="2"/>
</dbReference>
<evidence type="ECO:0000259" key="1">
    <source>
        <dbReference type="PROSITE" id="PS50943"/>
    </source>
</evidence>
<dbReference type="CDD" id="cd00093">
    <property type="entry name" value="HTH_XRE"/>
    <property type="match status" value="2"/>
</dbReference>
<dbReference type="OrthoDB" id="2899891at2"/>
<organism evidence="2 3">
    <name type="scientific">Herpetosiphon geysericola</name>
    <dbReference type="NCBI Taxonomy" id="70996"/>
    <lineage>
        <taxon>Bacteria</taxon>
        <taxon>Bacillati</taxon>
        <taxon>Chloroflexota</taxon>
        <taxon>Chloroflexia</taxon>
        <taxon>Herpetosiphonales</taxon>
        <taxon>Herpetosiphonaceae</taxon>
        <taxon>Herpetosiphon</taxon>
    </lineage>
</organism>
<name>A0A0P6Y4Y7_9CHLR</name>
<dbReference type="Proteomes" id="UP000050277">
    <property type="component" value="Unassembled WGS sequence"/>
</dbReference>
<dbReference type="Gene3D" id="1.10.260.40">
    <property type="entry name" value="lambda repressor-like DNA-binding domains"/>
    <property type="match status" value="2"/>
</dbReference>
<evidence type="ECO:0000313" key="3">
    <source>
        <dbReference type="Proteomes" id="UP000050277"/>
    </source>
</evidence>
<sequence length="142" mass="15491">MIILNIGILAKSKGLSIQDLADKAEISYNTAKGLYRGYTTRIDLPILDKVCTILGVSPGDLLTQIADDDIHAGYQTMAKLRIKELAQQHGITTAAELAREAKIGQTTAYKLWDGSTYQPNIDTLIAIADVLGVKIDDLIIYE</sequence>
<dbReference type="PROSITE" id="PS50943">
    <property type="entry name" value="HTH_CROC1"/>
    <property type="match status" value="2"/>
</dbReference>
<gene>
    <name evidence="2" type="ORF">SE18_24710</name>
</gene>